<organism evidence="1">
    <name type="scientific">Myoviridae sp. ctI7W9</name>
    <dbReference type="NCBI Taxonomy" id="2826636"/>
    <lineage>
        <taxon>Viruses</taxon>
        <taxon>Duplodnaviria</taxon>
        <taxon>Heunggongvirae</taxon>
        <taxon>Uroviricota</taxon>
        <taxon>Caudoviricetes</taxon>
    </lineage>
</organism>
<sequence length="114" mass="13232">MITIHNNEEPLYKLAKEIHENAVAHGWWDEPRNLLEIVALCHSELSEAIEEYRAGRSMVWANEDGKPEGIATEMADCLIRILDWFGHEGLDVDEIVRQKMTYNRGRPYKHGKKC</sequence>
<protein>
    <submittedName>
        <fullName evidence="1">NTP-PPase-like protein</fullName>
    </submittedName>
</protein>
<dbReference type="Gene3D" id="1.10.287.1080">
    <property type="entry name" value="MazG-like"/>
    <property type="match status" value="1"/>
</dbReference>
<dbReference type="EMBL" id="BK014941">
    <property type="protein sequence ID" value="DAD83720.1"/>
    <property type="molecule type" value="Genomic_DNA"/>
</dbReference>
<dbReference type="CDD" id="cd11542">
    <property type="entry name" value="NTP-PPase_u5"/>
    <property type="match status" value="1"/>
</dbReference>
<reference evidence="1" key="1">
    <citation type="journal article" date="2021" name="Proc. Natl. Acad. Sci. U.S.A.">
        <title>A Catalog of Tens of Thousands of Viruses from Human Metagenomes Reveals Hidden Associations with Chronic Diseases.</title>
        <authorList>
            <person name="Tisza M.J."/>
            <person name="Buck C.B."/>
        </authorList>
    </citation>
    <scope>NUCLEOTIDE SEQUENCE</scope>
    <source>
        <strain evidence="1">CtI7W9</strain>
    </source>
</reference>
<name>A0A8S5MN94_9CAUD</name>
<dbReference type="SUPFAM" id="SSF101386">
    <property type="entry name" value="all-alpha NTP pyrophosphatases"/>
    <property type="match status" value="1"/>
</dbReference>
<accession>A0A8S5MN94</accession>
<proteinExistence type="predicted"/>
<evidence type="ECO:0000313" key="1">
    <source>
        <dbReference type="EMBL" id="DAD83720.1"/>
    </source>
</evidence>